<accession>A0A443RGD1</accession>
<dbReference type="Gene3D" id="2.60.40.10">
    <property type="entry name" value="Immunoglobulins"/>
    <property type="match status" value="2"/>
</dbReference>
<keyword evidence="5" id="KW-1185">Reference proteome</keyword>
<evidence type="ECO:0000256" key="2">
    <source>
        <dbReference type="PIRSR" id="PIRSR000459-2"/>
    </source>
</evidence>
<dbReference type="GO" id="GO:0046872">
    <property type="term" value="F:metal ion binding"/>
    <property type="evidence" value="ECO:0007669"/>
    <property type="project" value="UniProtKB-KW"/>
</dbReference>
<feature type="binding site" evidence="2">
    <location>
        <position position="264"/>
    </location>
    <ligand>
        <name>Ca(2+)</name>
        <dbReference type="ChEBI" id="CHEBI:29108"/>
    </ligand>
</feature>
<comment type="caution">
    <text evidence="4">The sequence shown here is derived from an EMBL/GenBank/DDBJ whole genome shotgun (WGS) entry which is preliminary data.</text>
</comment>
<dbReference type="SMART" id="SM00460">
    <property type="entry name" value="TGc"/>
    <property type="match status" value="1"/>
</dbReference>
<dbReference type="EMBL" id="NCKU01000757">
    <property type="protein sequence ID" value="RWS14303.1"/>
    <property type="molecule type" value="Genomic_DNA"/>
</dbReference>
<feature type="active site" evidence="1">
    <location>
        <position position="224"/>
    </location>
</feature>
<keyword evidence="2" id="KW-0479">Metal-binding</keyword>
<feature type="active site" evidence="1">
    <location>
        <position position="141"/>
    </location>
</feature>
<feature type="active site" evidence="1">
    <location>
        <position position="201"/>
    </location>
</feature>
<dbReference type="OrthoDB" id="437511at2759"/>
<keyword evidence="4" id="KW-0808">Transferase</keyword>
<feature type="domain" description="Transglutaminase-like" evidence="3">
    <location>
        <begin position="133"/>
        <end position="227"/>
    </location>
</feature>
<dbReference type="InterPro" id="IPR036985">
    <property type="entry name" value="Transglutaminase-like_sf"/>
</dbReference>
<proteinExistence type="predicted"/>
<evidence type="ECO:0000256" key="1">
    <source>
        <dbReference type="PIRSR" id="PIRSR000459-1"/>
    </source>
</evidence>
<dbReference type="PANTHER" id="PTHR11590">
    <property type="entry name" value="PROTEIN-GLUTAMINE GAMMA-GLUTAMYLTRANSFERASE"/>
    <property type="match status" value="1"/>
</dbReference>
<dbReference type="InterPro" id="IPR050779">
    <property type="entry name" value="Transglutaminase"/>
</dbReference>
<dbReference type="GO" id="GO:0003810">
    <property type="term" value="F:protein-glutamine gamma-glutamyltransferase activity"/>
    <property type="evidence" value="ECO:0007669"/>
    <property type="project" value="InterPro"/>
</dbReference>
<feature type="binding site" evidence="2">
    <location>
        <position position="320"/>
    </location>
    <ligand>
        <name>Ca(2+)</name>
        <dbReference type="ChEBI" id="CHEBI:29108"/>
    </ligand>
</feature>
<organism evidence="4 5">
    <name type="scientific">Dinothrombium tinctorium</name>
    <dbReference type="NCBI Taxonomy" id="1965070"/>
    <lineage>
        <taxon>Eukaryota</taxon>
        <taxon>Metazoa</taxon>
        <taxon>Ecdysozoa</taxon>
        <taxon>Arthropoda</taxon>
        <taxon>Chelicerata</taxon>
        <taxon>Arachnida</taxon>
        <taxon>Acari</taxon>
        <taxon>Acariformes</taxon>
        <taxon>Trombidiformes</taxon>
        <taxon>Prostigmata</taxon>
        <taxon>Anystina</taxon>
        <taxon>Parasitengona</taxon>
        <taxon>Trombidioidea</taxon>
        <taxon>Trombidiidae</taxon>
        <taxon>Dinothrombium</taxon>
    </lineage>
</organism>
<dbReference type="PIRSF" id="PIRSF000459">
    <property type="entry name" value="TGM_EBP42"/>
    <property type="match status" value="1"/>
</dbReference>
<evidence type="ECO:0000259" key="3">
    <source>
        <dbReference type="SMART" id="SM00460"/>
    </source>
</evidence>
<dbReference type="Pfam" id="PF01841">
    <property type="entry name" value="Transglut_core"/>
    <property type="match status" value="1"/>
</dbReference>
<dbReference type="InterPro" id="IPR036238">
    <property type="entry name" value="Transglutaminase_C_sf"/>
</dbReference>
<dbReference type="SUPFAM" id="SSF54001">
    <property type="entry name" value="Cysteine proteinases"/>
    <property type="match status" value="1"/>
</dbReference>
<dbReference type="InterPro" id="IPR038765">
    <property type="entry name" value="Papain-like_cys_pep_sf"/>
</dbReference>
<dbReference type="SUPFAM" id="SSF49309">
    <property type="entry name" value="Transglutaminase, two C-terminal domains"/>
    <property type="match status" value="2"/>
</dbReference>
<dbReference type="InterPro" id="IPR002931">
    <property type="entry name" value="Transglutaminase-like"/>
</dbReference>
<evidence type="ECO:0000313" key="4">
    <source>
        <dbReference type="EMBL" id="RWS14303.1"/>
    </source>
</evidence>
<evidence type="ECO:0000313" key="5">
    <source>
        <dbReference type="Proteomes" id="UP000285301"/>
    </source>
</evidence>
<protein>
    <submittedName>
        <fullName evidence="4">Hemocyte protein-glutamine gamma-glutamyltransferase-like protein</fullName>
    </submittedName>
</protein>
<dbReference type="InterPro" id="IPR023608">
    <property type="entry name" value="Transglutaminase_animal"/>
</dbReference>
<reference evidence="4 5" key="1">
    <citation type="journal article" date="2018" name="Gigascience">
        <title>Genomes of trombidid mites reveal novel predicted allergens and laterally-transferred genes associated with secondary metabolism.</title>
        <authorList>
            <person name="Dong X."/>
            <person name="Chaisiri K."/>
            <person name="Xia D."/>
            <person name="Armstrong S.D."/>
            <person name="Fang Y."/>
            <person name="Donnelly M.J."/>
            <person name="Kadowaki T."/>
            <person name="McGarry J.W."/>
            <person name="Darby A.C."/>
            <person name="Makepeace B.L."/>
        </authorList>
    </citation>
    <scope>NUCLEOTIDE SEQUENCE [LARGE SCALE GENOMIC DNA]</scope>
    <source>
        <strain evidence="4">UoL-WK</strain>
    </source>
</reference>
<feature type="binding site" evidence="2">
    <location>
        <position position="266"/>
    </location>
    <ligand>
        <name>Ca(2+)</name>
        <dbReference type="ChEBI" id="CHEBI:29108"/>
    </ligand>
</feature>
<dbReference type="Proteomes" id="UP000285301">
    <property type="component" value="Unassembled WGS sequence"/>
</dbReference>
<dbReference type="PANTHER" id="PTHR11590:SF40">
    <property type="entry name" value="HEMOCYTE PROTEIN-GLUTAMINE GAMMA-GLUTAMYLTRANSFERASE-LIKE PROTEIN"/>
    <property type="match status" value="1"/>
</dbReference>
<keyword evidence="2" id="KW-0106">Calcium</keyword>
<comment type="cofactor">
    <cofactor evidence="2">
        <name>Ca(2+)</name>
        <dbReference type="ChEBI" id="CHEBI:29108"/>
    </cofactor>
    <text evidence="2">Binds 1 Ca(2+) ion per subunit.</text>
</comment>
<gene>
    <name evidence="4" type="ORF">B4U79_05447</name>
</gene>
<dbReference type="Gene3D" id="3.90.260.10">
    <property type="entry name" value="Transglutaminase-like"/>
    <property type="match status" value="1"/>
</dbReference>
<dbReference type="InterPro" id="IPR013783">
    <property type="entry name" value="Ig-like_fold"/>
</dbReference>
<feature type="binding site" evidence="2">
    <location>
        <position position="325"/>
    </location>
    <ligand>
        <name>Ca(2+)</name>
        <dbReference type="ChEBI" id="CHEBI:29108"/>
    </ligand>
</feature>
<name>A0A443RGD1_9ACAR</name>
<sequence>MYNENDQSVVITASPNDDVYLDDEYELNEIVLNDEGEIWMGTDSGRFPKPWTYGQFDDPVLLVIVFMIEKYGLSPEIRADVVTLSRAFTSMVNSNDNLGVIVGRWDGKYSPYTSPLDWYSSVPIMKEYYESDGGSGRYAQCWVYAAMLNTICRGIGLPTRLVTTYGSAHDGNRNLVLDKLFRKGPYNTHVQYRAEMLGNFHAWNEVWMKRNDLLEKYSGWQVIDATPQELSNDYFRLGPTPIKRIKEGDIMQKFDSPFVYAEVNADVIHWENDVFTGKLIFLKREKASVGLAIITKDYRTKKRKSRGRYQEVTTLYKYEEQTPEERQSILNASKQLNLTHLFEEKATGRGIRDEIQIKMLDNMIRQPLIGRPLHINITLENKVPLDSKVSITVKVASVFYTGVSAKQIFYKPNKIINLKVGEKYVYQKTIRAKDYLNKLVEFEMVQIEAVVSSLSDQNAFWSEERTVEFKKPRLILRAKGVFRLHRYFKIEVYFRNPLPIKLTKCKLISYGQSMHNLREMSIDLIGGFKRVKFQRRFLPKTRGKSIILFILNCKELKDIIGRAIVEIY</sequence>
<dbReference type="AlphaFoldDB" id="A0A443RGD1"/>